<dbReference type="Gene3D" id="3.20.20.70">
    <property type="entry name" value="Aldolase class I"/>
    <property type="match status" value="1"/>
</dbReference>
<protein>
    <submittedName>
        <fullName evidence="3">2-isopropylmalate synthase</fullName>
    </submittedName>
</protein>
<dbReference type="PANTHER" id="PTHR42880">
    <property type="entry name" value="HOMOCITRATE SYNTHASE"/>
    <property type="match status" value="1"/>
</dbReference>
<dbReference type="InterPro" id="IPR000891">
    <property type="entry name" value="PYR_CT"/>
</dbReference>
<evidence type="ECO:0000259" key="2">
    <source>
        <dbReference type="PROSITE" id="PS50991"/>
    </source>
</evidence>
<organism evidence="3 4">
    <name type="scientific">Heliomicrobium gestii</name>
    <name type="common">Heliobacterium gestii</name>
    <dbReference type="NCBI Taxonomy" id="2699"/>
    <lineage>
        <taxon>Bacteria</taxon>
        <taxon>Bacillati</taxon>
        <taxon>Bacillota</taxon>
        <taxon>Clostridia</taxon>
        <taxon>Eubacteriales</taxon>
        <taxon>Heliobacteriaceae</taxon>
        <taxon>Heliomicrobium</taxon>
    </lineage>
</organism>
<reference evidence="3 4" key="1">
    <citation type="submission" date="2020-01" db="EMBL/GenBank/DDBJ databases">
        <title>Whole genome sequence of Heliobacterium gestii DSM 11169.</title>
        <authorList>
            <person name="Kyndt J.A."/>
            <person name="Meyer T.E."/>
        </authorList>
    </citation>
    <scope>NUCLEOTIDE SEQUENCE [LARGE SCALE GENOMIC DNA]</scope>
    <source>
        <strain evidence="3 4">DSM 11169</strain>
    </source>
</reference>
<evidence type="ECO:0000256" key="1">
    <source>
        <dbReference type="ARBA" id="ARBA00022679"/>
    </source>
</evidence>
<keyword evidence="1" id="KW-0808">Transferase</keyword>
<feature type="domain" description="Pyruvate carboxyltransferase" evidence="2">
    <location>
        <begin position="23"/>
        <end position="288"/>
    </location>
</feature>
<proteinExistence type="predicted"/>
<dbReference type="Pfam" id="PF00682">
    <property type="entry name" value="HMGL-like"/>
    <property type="match status" value="1"/>
</dbReference>
<name>A0A845LBM1_HELGE</name>
<dbReference type="PANTHER" id="PTHR42880:SF1">
    <property type="entry name" value="ISOPROPYLMALATE_HOMOCITRATE_CITRAMALATE SYNTHASE FAMILY PROTEIN"/>
    <property type="match status" value="1"/>
</dbReference>
<dbReference type="PROSITE" id="PS50991">
    <property type="entry name" value="PYR_CT"/>
    <property type="match status" value="1"/>
</dbReference>
<dbReference type="GO" id="GO:0016740">
    <property type="term" value="F:transferase activity"/>
    <property type="evidence" value="ECO:0007669"/>
    <property type="project" value="UniProtKB-KW"/>
</dbReference>
<comment type="caution">
    <text evidence="3">The sequence shown here is derived from an EMBL/GenBank/DDBJ whole genome shotgun (WGS) entry which is preliminary data.</text>
</comment>
<dbReference type="RefSeq" id="WP_161261266.1">
    <property type="nucleotide sequence ID" value="NZ_JAFBDC010000003.1"/>
</dbReference>
<sequence length="409" mass="44793">MSVNIIYDWNGADYSSLHEKKSVCIVDETLRDGIQSPSISMPDEEEMQSLISVMDEIGIEFATIGYPGASTKVKGAVEKLIEYKLNQGLQIEMICAGRTVAADIQAIIDVSQNCGVAIDANLFIGSSPVRQYVEGWDLQFILEHVKKGVRFAVENGLRVCFLTEDTTRSNPEDLGPILETAIENGAYRIGICDTVGHSTPQGVQSILKFAREVVKKSNPDVLIDWHGHNDRGLALVNALVAVECGADRIHATALGIGERVGNTSIEQLLVNLKLMGYPGKNLKLLRRYAELVSASFKFPIPSNQPIFGLDAYRTGTGVHASAIIKAEESGQSDLADLVYTSVPARELGFEQIIEVGPMCGKSNVVYWLKKRGIACDDTLVTDIFEEIKRKKTVLTDREIKGIINRHVTG</sequence>
<accession>A0A845LBM1</accession>
<dbReference type="Proteomes" id="UP000471031">
    <property type="component" value="Unassembled WGS sequence"/>
</dbReference>
<dbReference type="EMBL" id="WXEX01000004">
    <property type="protein sequence ID" value="MZP42714.1"/>
    <property type="molecule type" value="Genomic_DNA"/>
</dbReference>
<evidence type="ECO:0000313" key="3">
    <source>
        <dbReference type="EMBL" id="MZP42714.1"/>
    </source>
</evidence>
<dbReference type="OrthoDB" id="9804858at2"/>
<dbReference type="SUPFAM" id="SSF51569">
    <property type="entry name" value="Aldolase"/>
    <property type="match status" value="1"/>
</dbReference>
<keyword evidence="4" id="KW-1185">Reference proteome</keyword>
<dbReference type="InterPro" id="IPR013785">
    <property type="entry name" value="Aldolase_TIM"/>
</dbReference>
<gene>
    <name evidence="3" type="ORF">GTO89_06630</name>
</gene>
<dbReference type="AlphaFoldDB" id="A0A845LBM1"/>
<dbReference type="Gene3D" id="1.10.238.260">
    <property type="match status" value="1"/>
</dbReference>
<dbReference type="CDD" id="cd03174">
    <property type="entry name" value="DRE_TIM_metallolyase"/>
    <property type="match status" value="1"/>
</dbReference>
<evidence type="ECO:0000313" key="4">
    <source>
        <dbReference type="Proteomes" id="UP000471031"/>
    </source>
</evidence>